<dbReference type="PROSITE" id="PS00562">
    <property type="entry name" value="CBM1_1"/>
    <property type="match status" value="1"/>
</dbReference>
<keyword evidence="4" id="KW-0964">Secreted</keyword>
<comment type="function">
    <text evidence="4">Esterase involved in the hydrolysis of xylan, a major structural heterogeneous polysaccharide found in plant biomass representing the second most abundant polysaccharide in the biosphere, after cellulose.</text>
</comment>
<gene>
    <name evidence="6" type="ORF">BDV98DRAFT_572650</name>
</gene>
<protein>
    <recommendedName>
        <fullName evidence="4">Carboxylic ester hydrolase</fullName>
        <ecNumber evidence="4">3.1.1.-</ecNumber>
    </recommendedName>
</protein>
<evidence type="ECO:0000256" key="4">
    <source>
        <dbReference type="RuleBase" id="RU367147"/>
    </source>
</evidence>
<comment type="subcellular location">
    <subcellularLocation>
        <location evidence="4">Secreted</location>
    </subcellularLocation>
</comment>
<dbReference type="Pfam" id="PF00734">
    <property type="entry name" value="CBM_1"/>
    <property type="match status" value="1"/>
</dbReference>
<dbReference type="SUPFAM" id="SSF57180">
    <property type="entry name" value="Cellulose-binding domain"/>
    <property type="match status" value="1"/>
</dbReference>
<dbReference type="EC" id="3.1.1.-" evidence="4"/>
<keyword evidence="2 4" id="KW-0732">Signal</keyword>
<dbReference type="GO" id="GO:0005576">
    <property type="term" value="C:extracellular region"/>
    <property type="evidence" value="ECO:0007669"/>
    <property type="project" value="UniProtKB-SubCell"/>
</dbReference>
<dbReference type="InterPro" id="IPR010126">
    <property type="entry name" value="Esterase_phb"/>
</dbReference>
<dbReference type="GO" id="GO:0030248">
    <property type="term" value="F:cellulose binding"/>
    <property type="evidence" value="ECO:0007669"/>
    <property type="project" value="InterPro"/>
</dbReference>
<dbReference type="Gene3D" id="3.40.50.1820">
    <property type="entry name" value="alpha/beta hydrolase"/>
    <property type="match status" value="1"/>
</dbReference>
<dbReference type="Pfam" id="PF10503">
    <property type="entry name" value="Esterase_PHB"/>
    <property type="match status" value="1"/>
</dbReference>
<keyword evidence="4" id="KW-0624">Polysaccharide degradation</keyword>
<dbReference type="GO" id="GO:0045493">
    <property type="term" value="P:xylan catabolic process"/>
    <property type="evidence" value="ECO:0007669"/>
    <property type="project" value="UniProtKB-UniRule"/>
</dbReference>
<feature type="signal peptide" evidence="4">
    <location>
        <begin position="1"/>
        <end position="17"/>
    </location>
</feature>
<dbReference type="STRING" id="1884261.A0A5C3QE26"/>
<evidence type="ECO:0000259" key="5">
    <source>
        <dbReference type="PROSITE" id="PS51164"/>
    </source>
</evidence>
<proteinExistence type="inferred from homology"/>
<dbReference type="SMART" id="SM00236">
    <property type="entry name" value="fCBD"/>
    <property type="match status" value="1"/>
</dbReference>
<dbReference type="Proteomes" id="UP000305067">
    <property type="component" value="Unassembled WGS sequence"/>
</dbReference>
<evidence type="ECO:0000256" key="3">
    <source>
        <dbReference type="ARBA" id="ARBA00022801"/>
    </source>
</evidence>
<dbReference type="PANTHER" id="PTHR43037">
    <property type="entry name" value="UNNAMED PRODUCT-RELATED"/>
    <property type="match status" value="1"/>
</dbReference>
<dbReference type="SUPFAM" id="SSF53474">
    <property type="entry name" value="alpha/beta-Hydrolases"/>
    <property type="match status" value="2"/>
</dbReference>
<feature type="domain" description="CBM1" evidence="5">
    <location>
        <begin position="17"/>
        <end position="53"/>
    </location>
</feature>
<dbReference type="PANTHER" id="PTHR43037:SF5">
    <property type="entry name" value="FERULOYL ESTERASE"/>
    <property type="match status" value="1"/>
</dbReference>
<keyword evidence="1 4" id="KW-0719">Serine esterase</keyword>
<comment type="similarity">
    <text evidence="4">Belongs to the carbohydrate esterase 1 (CE1) family.</text>
</comment>
<dbReference type="NCBIfam" id="TIGR01840">
    <property type="entry name" value="esterase_phb"/>
    <property type="match status" value="1"/>
</dbReference>
<evidence type="ECO:0000313" key="7">
    <source>
        <dbReference type="Proteomes" id="UP000305067"/>
    </source>
</evidence>
<dbReference type="InterPro" id="IPR050955">
    <property type="entry name" value="Plant_Biomass_Hydrol_Est"/>
</dbReference>
<keyword evidence="7" id="KW-1185">Reference proteome</keyword>
<accession>A0A5C3QE26</accession>
<dbReference type="OrthoDB" id="2425929at2759"/>
<name>A0A5C3QE26_9AGAR</name>
<evidence type="ECO:0000256" key="1">
    <source>
        <dbReference type="ARBA" id="ARBA00022487"/>
    </source>
</evidence>
<keyword evidence="3 4" id="KW-0378">Hydrolase</keyword>
<dbReference type="PROSITE" id="PS51164">
    <property type="entry name" value="CBM1_2"/>
    <property type="match status" value="1"/>
</dbReference>
<dbReference type="AlphaFoldDB" id="A0A5C3QE26"/>
<evidence type="ECO:0000313" key="6">
    <source>
        <dbReference type="EMBL" id="TFK98418.1"/>
    </source>
</evidence>
<reference evidence="6 7" key="1">
    <citation type="journal article" date="2019" name="Nat. Ecol. Evol.">
        <title>Megaphylogeny resolves global patterns of mushroom evolution.</title>
        <authorList>
            <person name="Varga T."/>
            <person name="Krizsan K."/>
            <person name="Foldi C."/>
            <person name="Dima B."/>
            <person name="Sanchez-Garcia M."/>
            <person name="Sanchez-Ramirez S."/>
            <person name="Szollosi G.J."/>
            <person name="Szarkandi J.G."/>
            <person name="Papp V."/>
            <person name="Albert L."/>
            <person name="Andreopoulos W."/>
            <person name="Angelini C."/>
            <person name="Antonin V."/>
            <person name="Barry K.W."/>
            <person name="Bougher N.L."/>
            <person name="Buchanan P."/>
            <person name="Buyck B."/>
            <person name="Bense V."/>
            <person name="Catcheside P."/>
            <person name="Chovatia M."/>
            <person name="Cooper J."/>
            <person name="Damon W."/>
            <person name="Desjardin D."/>
            <person name="Finy P."/>
            <person name="Geml J."/>
            <person name="Haridas S."/>
            <person name="Hughes K."/>
            <person name="Justo A."/>
            <person name="Karasinski D."/>
            <person name="Kautmanova I."/>
            <person name="Kiss B."/>
            <person name="Kocsube S."/>
            <person name="Kotiranta H."/>
            <person name="LaButti K.M."/>
            <person name="Lechner B.E."/>
            <person name="Liimatainen K."/>
            <person name="Lipzen A."/>
            <person name="Lukacs Z."/>
            <person name="Mihaltcheva S."/>
            <person name="Morgado L.N."/>
            <person name="Niskanen T."/>
            <person name="Noordeloos M.E."/>
            <person name="Ohm R.A."/>
            <person name="Ortiz-Santana B."/>
            <person name="Ovrebo C."/>
            <person name="Racz N."/>
            <person name="Riley R."/>
            <person name="Savchenko A."/>
            <person name="Shiryaev A."/>
            <person name="Soop K."/>
            <person name="Spirin V."/>
            <person name="Szebenyi C."/>
            <person name="Tomsovsky M."/>
            <person name="Tulloss R.E."/>
            <person name="Uehling J."/>
            <person name="Grigoriev I.V."/>
            <person name="Vagvolgyi C."/>
            <person name="Papp T."/>
            <person name="Martin F.M."/>
            <person name="Miettinen O."/>
            <person name="Hibbett D.S."/>
            <person name="Nagy L.G."/>
        </authorList>
    </citation>
    <scope>NUCLEOTIDE SEQUENCE [LARGE SCALE GENOMIC DNA]</scope>
    <source>
        <strain evidence="6 7">CBS 309.79</strain>
    </source>
</reference>
<dbReference type="InterPro" id="IPR035971">
    <property type="entry name" value="CBD_sf"/>
</dbReference>
<evidence type="ECO:0000256" key="2">
    <source>
        <dbReference type="ARBA" id="ARBA00022729"/>
    </source>
</evidence>
<sequence>MFLRLLTALFVIGYASAAVPVWGQCGGTGWGGETTCVSGATCNVVNQWYYQCIPGSSVPGPTPTDATTTPGQPAPTQIPTGVLQQLSNFGPNPANLRVFIYVPQGLGSNPAVVVVLHPCGGSASQMHSGYPWKGYADSGKYVLLYPEAINSEKCYDVRTSGTLTHDGGGDSLGIASAVRWTISNFTADKKRVFATGFSSGAMMTNVLMGAYPDLFVAGSAFAGTSFGCFAGAPSTFYPPCDQGQIQKTAQEWGNIVRAAYPGYTGPRPKMQTWHGTADTVVNVQNLKEQVKQWTNVHNVSETPSATVQNYAQSGWTRTDYGANVMAISAPGVGHGIPYQGAQVKAWFGLA</sequence>
<dbReference type="InterPro" id="IPR000254">
    <property type="entry name" value="CBD"/>
</dbReference>
<organism evidence="6 7">
    <name type="scientific">Pterulicium gracile</name>
    <dbReference type="NCBI Taxonomy" id="1884261"/>
    <lineage>
        <taxon>Eukaryota</taxon>
        <taxon>Fungi</taxon>
        <taxon>Dikarya</taxon>
        <taxon>Basidiomycota</taxon>
        <taxon>Agaricomycotina</taxon>
        <taxon>Agaricomycetes</taxon>
        <taxon>Agaricomycetidae</taxon>
        <taxon>Agaricales</taxon>
        <taxon>Pleurotineae</taxon>
        <taxon>Pterulaceae</taxon>
        <taxon>Pterulicium</taxon>
    </lineage>
</organism>
<dbReference type="InterPro" id="IPR029058">
    <property type="entry name" value="AB_hydrolase_fold"/>
</dbReference>
<feature type="chain" id="PRO_5029037449" description="Carboxylic ester hydrolase" evidence="4">
    <location>
        <begin position="18"/>
        <end position="350"/>
    </location>
</feature>
<keyword evidence="4" id="KW-0119">Carbohydrate metabolism</keyword>
<dbReference type="GO" id="GO:0052689">
    <property type="term" value="F:carboxylic ester hydrolase activity"/>
    <property type="evidence" value="ECO:0007669"/>
    <property type="project" value="UniProtKB-KW"/>
</dbReference>
<dbReference type="EMBL" id="ML178839">
    <property type="protein sequence ID" value="TFK98418.1"/>
    <property type="molecule type" value="Genomic_DNA"/>
</dbReference>